<feature type="domain" description="Mannitol dehydrogenase N-terminal" evidence="7">
    <location>
        <begin position="29"/>
        <end position="279"/>
    </location>
</feature>
<evidence type="ECO:0000313" key="9">
    <source>
        <dbReference type="EMBL" id="MFI7586538.1"/>
    </source>
</evidence>
<comment type="catalytic activity">
    <reaction evidence="6">
        <text>D-mannitol 1-phosphate + NAD(+) = beta-D-fructose 6-phosphate + NADH + H(+)</text>
        <dbReference type="Rhea" id="RHEA:19661"/>
        <dbReference type="ChEBI" id="CHEBI:15378"/>
        <dbReference type="ChEBI" id="CHEBI:57540"/>
        <dbReference type="ChEBI" id="CHEBI:57634"/>
        <dbReference type="ChEBI" id="CHEBI:57945"/>
        <dbReference type="ChEBI" id="CHEBI:61381"/>
        <dbReference type="EC" id="1.1.1.17"/>
    </reaction>
</comment>
<evidence type="ECO:0000259" key="8">
    <source>
        <dbReference type="Pfam" id="PF08125"/>
    </source>
</evidence>
<dbReference type="InterPro" id="IPR013118">
    <property type="entry name" value="Mannitol_DH_C"/>
</dbReference>
<evidence type="ECO:0000256" key="4">
    <source>
        <dbReference type="ARBA" id="ARBA00023002"/>
    </source>
</evidence>
<organism evidence="9 10">
    <name type="scientific">Spongisporangium articulatum</name>
    <dbReference type="NCBI Taxonomy" id="3362603"/>
    <lineage>
        <taxon>Bacteria</taxon>
        <taxon>Bacillati</taxon>
        <taxon>Actinomycetota</taxon>
        <taxon>Actinomycetes</taxon>
        <taxon>Kineosporiales</taxon>
        <taxon>Kineosporiaceae</taxon>
        <taxon>Spongisporangium</taxon>
    </lineage>
</organism>
<protein>
    <recommendedName>
        <fullName evidence="3">Mannitol-1-phosphate 5-dehydrogenase</fullName>
        <ecNumber evidence="2">1.1.1.17</ecNumber>
    </recommendedName>
</protein>
<comment type="similarity">
    <text evidence="1">Belongs to the mannitol dehydrogenase family.</text>
</comment>
<dbReference type="EMBL" id="JBITLV010000001">
    <property type="protein sequence ID" value="MFI7586538.1"/>
    <property type="molecule type" value="Genomic_DNA"/>
</dbReference>
<dbReference type="Pfam" id="PF08125">
    <property type="entry name" value="Mannitol_dh_C"/>
    <property type="match status" value="1"/>
</dbReference>
<keyword evidence="4 9" id="KW-0560">Oxidoreductase</keyword>
<dbReference type="InterPro" id="IPR008927">
    <property type="entry name" value="6-PGluconate_DH-like_C_sf"/>
</dbReference>
<reference evidence="9 10" key="1">
    <citation type="submission" date="2024-10" db="EMBL/GenBank/DDBJ databases">
        <title>The Natural Products Discovery Center: Release of the First 8490 Sequenced Strains for Exploring Actinobacteria Biosynthetic Diversity.</title>
        <authorList>
            <person name="Kalkreuter E."/>
            <person name="Kautsar S.A."/>
            <person name="Yang D."/>
            <person name="Bader C.D."/>
            <person name="Teijaro C.N."/>
            <person name="Fluegel L."/>
            <person name="Davis C.M."/>
            <person name="Simpson J.R."/>
            <person name="Lauterbach L."/>
            <person name="Steele A.D."/>
            <person name="Gui C."/>
            <person name="Meng S."/>
            <person name="Li G."/>
            <person name="Viehrig K."/>
            <person name="Ye F."/>
            <person name="Su P."/>
            <person name="Kiefer A.F."/>
            <person name="Nichols A."/>
            <person name="Cepeda A.J."/>
            <person name="Yan W."/>
            <person name="Fan B."/>
            <person name="Jiang Y."/>
            <person name="Adhikari A."/>
            <person name="Zheng C.-J."/>
            <person name="Schuster L."/>
            <person name="Cowan T.M."/>
            <person name="Smanski M.J."/>
            <person name="Chevrette M.G."/>
            <person name="De Carvalho L.P.S."/>
            <person name="Shen B."/>
        </authorList>
    </citation>
    <scope>NUCLEOTIDE SEQUENCE [LARGE SCALE GENOMIC DNA]</scope>
    <source>
        <strain evidence="9 10">NPDC049639</strain>
    </source>
</reference>
<dbReference type="Pfam" id="PF01232">
    <property type="entry name" value="Mannitol_dh"/>
    <property type="match status" value="1"/>
</dbReference>
<dbReference type="PANTHER" id="PTHR43362:SF1">
    <property type="entry name" value="MANNITOL DEHYDROGENASE 2-RELATED"/>
    <property type="match status" value="1"/>
</dbReference>
<dbReference type="GO" id="GO:0016491">
    <property type="term" value="F:oxidoreductase activity"/>
    <property type="evidence" value="ECO:0007669"/>
    <property type="project" value="UniProtKB-KW"/>
</dbReference>
<dbReference type="SUPFAM" id="SSF48179">
    <property type="entry name" value="6-phosphogluconate dehydrogenase C-terminal domain-like"/>
    <property type="match status" value="1"/>
</dbReference>
<dbReference type="PROSITE" id="PS00974">
    <property type="entry name" value="MANNITOL_DHGENASE"/>
    <property type="match status" value="1"/>
</dbReference>
<proteinExistence type="inferred from homology"/>
<dbReference type="InterPro" id="IPR036291">
    <property type="entry name" value="NAD(P)-bd_dom_sf"/>
</dbReference>
<name>A0ABW8AKM7_9ACTN</name>
<accession>A0ABW8AKM7</accession>
<dbReference type="PRINTS" id="PR00084">
    <property type="entry name" value="MTLDHDRGNASE"/>
</dbReference>
<evidence type="ECO:0000313" key="10">
    <source>
        <dbReference type="Proteomes" id="UP001612915"/>
    </source>
</evidence>
<gene>
    <name evidence="9" type="ORF">ACIB24_05630</name>
</gene>
<dbReference type="InterPro" id="IPR000669">
    <property type="entry name" value="Mannitol_DH"/>
</dbReference>
<dbReference type="PANTHER" id="PTHR43362">
    <property type="entry name" value="MANNITOL DEHYDROGENASE DSF1-RELATED"/>
    <property type="match status" value="1"/>
</dbReference>
<evidence type="ECO:0000256" key="3">
    <source>
        <dbReference type="ARBA" id="ARBA00016219"/>
    </source>
</evidence>
<keyword evidence="10" id="KW-1185">Reference proteome</keyword>
<sequence>MSTLEASTLPDVQNRVPVPGYDRSQLSVGIVHFGVGAFHRAHQAMYLDRLMNKGQALDWAICGVGLLPGDRDTAAAMTEQNGLYTLVEKPPSGDWSPRVIGSITEVLYGPECPDDVLARLCAPSTRIVSLTVTEGGYNINDVTGEFRAESPAVAADLVPGATPSTWFGFVVEALARRRAAGVAPFAVMSCDNVQKNGDVAHRAVAAFARLRDPDLAAWIEREVVFPNSMVDRITPATTDADRAAVAERYGVDDRVPVLSEDFEQWVLEDRFPSGRPPFEEVGVQVVKDVEPYELMKLRLLNAGHQALGYAAYLTGYRYVHEGAQDPLFADFLLRYMREEAMPTLQPLPGIDLMRYTDQLIERFSNEQVRDTLARINSFTSDRIPKFLLPVVEHQLLTGGPIVHCAAIIAFWARYAEGTTEAGEPIDIVDLVADRVRANAARQGADALAFLKDQALFGDLAEDTRFTAVYRRVLASVHENGCRATLENLASLAD</sequence>
<feature type="domain" description="Mannitol dehydrogenase C-terminal" evidence="8">
    <location>
        <begin position="288"/>
        <end position="467"/>
    </location>
</feature>
<dbReference type="Gene3D" id="1.10.1040.10">
    <property type="entry name" value="N-(1-d-carboxylethyl)-l-norvaline Dehydrogenase, domain 2"/>
    <property type="match status" value="1"/>
</dbReference>
<evidence type="ECO:0000256" key="6">
    <source>
        <dbReference type="ARBA" id="ARBA00048615"/>
    </source>
</evidence>
<evidence type="ECO:0000256" key="1">
    <source>
        <dbReference type="ARBA" id="ARBA00006541"/>
    </source>
</evidence>
<dbReference type="RefSeq" id="WP_398276357.1">
    <property type="nucleotide sequence ID" value="NZ_JBITLV010000001.1"/>
</dbReference>
<evidence type="ECO:0000256" key="2">
    <source>
        <dbReference type="ARBA" id="ARBA00012939"/>
    </source>
</evidence>
<keyword evidence="5" id="KW-0520">NAD</keyword>
<evidence type="ECO:0000256" key="5">
    <source>
        <dbReference type="ARBA" id="ARBA00023027"/>
    </source>
</evidence>
<comment type="caution">
    <text evidence="9">The sequence shown here is derived from an EMBL/GenBank/DDBJ whole genome shotgun (WGS) entry which is preliminary data.</text>
</comment>
<dbReference type="EC" id="1.1.1.17" evidence="2"/>
<dbReference type="Proteomes" id="UP001612915">
    <property type="component" value="Unassembled WGS sequence"/>
</dbReference>
<dbReference type="Gene3D" id="3.40.50.720">
    <property type="entry name" value="NAD(P)-binding Rossmann-like Domain"/>
    <property type="match status" value="1"/>
</dbReference>
<dbReference type="InterPro" id="IPR050988">
    <property type="entry name" value="Mannitol_DH/Oxidoreductase"/>
</dbReference>
<dbReference type="SUPFAM" id="SSF51735">
    <property type="entry name" value="NAD(P)-binding Rossmann-fold domains"/>
    <property type="match status" value="1"/>
</dbReference>
<dbReference type="InterPro" id="IPR013131">
    <property type="entry name" value="Mannitol_DH_N"/>
</dbReference>
<evidence type="ECO:0000259" key="7">
    <source>
        <dbReference type="Pfam" id="PF01232"/>
    </source>
</evidence>
<dbReference type="InterPro" id="IPR013328">
    <property type="entry name" value="6PGD_dom2"/>
</dbReference>
<dbReference type="InterPro" id="IPR023027">
    <property type="entry name" value="Mannitol_DH_CS"/>
</dbReference>